<keyword evidence="2" id="KW-1133">Transmembrane helix</keyword>
<feature type="region of interest" description="Disordered" evidence="1">
    <location>
        <begin position="65"/>
        <end position="86"/>
    </location>
</feature>
<dbReference type="OrthoDB" id="233166at2157"/>
<keyword evidence="4" id="KW-1185">Reference proteome</keyword>
<evidence type="ECO:0000313" key="3">
    <source>
        <dbReference type="EMBL" id="QLH76066.1"/>
    </source>
</evidence>
<feature type="transmembrane region" description="Helical" evidence="2">
    <location>
        <begin position="12"/>
        <end position="32"/>
    </location>
</feature>
<keyword evidence="2" id="KW-0472">Membrane</keyword>
<sequence>MGRTIEVSGGSLRFTLYALQLGALAAVLLFVVSPFDSAAGVPLALLFGALGIATVYGLWRRRTDSGCSPQARTAEDITYDPIADPGQAARHRWEKTVRRLPGGDDED</sequence>
<dbReference type="KEGG" id="hrr:HZS55_01540"/>
<evidence type="ECO:0000313" key="4">
    <source>
        <dbReference type="Proteomes" id="UP000509667"/>
    </source>
</evidence>
<gene>
    <name evidence="3" type="ORF">HZS55_01540</name>
</gene>
<dbReference type="AlphaFoldDB" id="A0A7D5NXZ3"/>
<feature type="transmembrane region" description="Helical" evidence="2">
    <location>
        <begin position="38"/>
        <end position="59"/>
    </location>
</feature>
<dbReference type="RefSeq" id="WP_179910010.1">
    <property type="nucleotide sequence ID" value="NZ_CP058910.1"/>
</dbReference>
<dbReference type="EMBL" id="CP058910">
    <property type="protein sequence ID" value="QLH76066.1"/>
    <property type="molecule type" value="Genomic_DNA"/>
</dbReference>
<dbReference type="InterPro" id="IPR058313">
    <property type="entry name" value="DUF8000"/>
</dbReference>
<dbReference type="Pfam" id="PF26007">
    <property type="entry name" value="DUF8000"/>
    <property type="match status" value="1"/>
</dbReference>
<name>A0A7D5NXZ3_9EURY</name>
<evidence type="ECO:0000256" key="1">
    <source>
        <dbReference type="SAM" id="MobiDB-lite"/>
    </source>
</evidence>
<dbReference type="GeneID" id="56076505"/>
<proteinExistence type="predicted"/>
<reference evidence="3 4" key="1">
    <citation type="submission" date="2020-07" db="EMBL/GenBank/DDBJ databases">
        <title>Halosimplex pelagicum sp. nov. and Halosimplex rubrum sp. nov., isolated from salted brown alga Laminaria, and emended description of the genus Halosimplex.</title>
        <authorList>
            <person name="Cui H."/>
        </authorList>
    </citation>
    <scope>NUCLEOTIDE SEQUENCE [LARGE SCALE GENOMIC DNA]</scope>
    <source>
        <strain evidence="3 4">R27</strain>
    </source>
</reference>
<dbReference type="Proteomes" id="UP000509667">
    <property type="component" value="Chromosome"/>
</dbReference>
<protein>
    <submittedName>
        <fullName evidence="3">Uncharacterized protein</fullName>
    </submittedName>
</protein>
<keyword evidence="2" id="KW-0812">Transmembrane</keyword>
<evidence type="ECO:0000256" key="2">
    <source>
        <dbReference type="SAM" id="Phobius"/>
    </source>
</evidence>
<accession>A0A7D5NXZ3</accession>
<organism evidence="3 4">
    <name type="scientific">Halosimplex rubrum</name>
    <dbReference type="NCBI Taxonomy" id="869889"/>
    <lineage>
        <taxon>Archaea</taxon>
        <taxon>Methanobacteriati</taxon>
        <taxon>Methanobacteriota</taxon>
        <taxon>Stenosarchaea group</taxon>
        <taxon>Halobacteria</taxon>
        <taxon>Halobacteriales</taxon>
        <taxon>Haloarculaceae</taxon>
        <taxon>Halosimplex</taxon>
    </lineage>
</organism>